<dbReference type="OrthoDB" id="6338576at2759"/>
<dbReference type="EMBL" id="JACEEZ010003082">
    <property type="protein sequence ID" value="KAG0727674.1"/>
    <property type="molecule type" value="Genomic_DNA"/>
</dbReference>
<protein>
    <recommendedName>
        <fullName evidence="4">DUF4789 domain-containing protein</fullName>
    </recommendedName>
</protein>
<comment type="caution">
    <text evidence="2">The sequence shown here is derived from an EMBL/GenBank/DDBJ whole genome shotgun (WGS) entry which is preliminary data.</text>
</comment>
<organism evidence="2 3">
    <name type="scientific">Chionoecetes opilio</name>
    <name type="common">Atlantic snow crab</name>
    <name type="synonym">Cancer opilio</name>
    <dbReference type="NCBI Taxonomy" id="41210"/>
    <lineage>
        <taxon>Eukaryota</taxon>
        <taxon>Metazoa</taxon>
        <taxon>Ecdysozoa</taxon>
        <taxon>Arthropoda</taxon>
        <taxon>Crustacea</taxon>
        <taxon>Multicrustacea</taxon>
        <taxon>Malacostraca</taxon>
        <taxon>Eumalacostraca</taxon>
        <taxon>Eucarida</taxon>
        <taxon>Decapoda</taxon>
        <taxon>Pleocyemata</taxon>
        <taxon>Brachyura</taxon>
        <taxon>Eubrachyura</taxon>
        <taxon>Majoidea</taxon>
        <taxon>Majidae</taxon>
        <taxon>Chionoecetes</taxon>
    </lineage>
</organism>
<dbReference type="PANTHER" id="PTHR21177">
    <property type="entry name" value="IP06524P-RELATED"/>
    <property type="match status" value="1"/>
</dbReference>
<accession>A0A8J4YP77</accession>
<evidence type="ECO:0008006" key="4">
    <source>
        <dbReference type="Google" id="ProtNLM"/>
    </source>
</evidence>
<dbReference type="AlphaFoldDB" id="A0A8J4YP77"/>
<proteinExistence type="predicted"/>
<gene>
    <name evidence="2" type="ORF">GWK47_034150</name>
</gene>
<feature type="compositionally biased region" description="Basic residues" evidence="1">
    <location>
        <begin position="227"/>
        <end position="236"/>
    </location>
</feature>
<name>A0A8J4YP77_CHIOP</name>
<evidence type="ECO:0000313" key="2">
    <source>
        <dbReference type="EMBL" id="KAG0727674.1"/>
    </source>
</evidence>
<feature type="compositionally biased region" description="Pro residues" evidence="1">
    <location>
        <begin position="383"/>
        <end position="392"/>
    </location>
</feature>
<feature type="region of interest" description="Disordered" evidence="1">
    <location>
        <begin position="365"/>
        <end position="393"/>
    </location>
</feature>
<feature type="region of interest" description="Disordered" evidence="1">
    <location>
        <begin position="226"/>
        <end position="245"/>
    </location>
</feature>
<evidence type="ECO:0000256" key="1">
    <source>
        <dbReference type="SAM" id="MobiDB-lite"/>
    </source>
</evidence>
<keyword evidence="3" id="KW-1185">Reference proteome</keyword>
<evidence type="ECO:0000313" key="3">
    <source>
        <dbReference type="Proteomes" id="UP000770661"/>
    </source>
</evidence>
<dbReference type="Proteomes" id="UP000770661">
    <property type="component" value="Unassembled WGS sequence"/>
</dbReference>
<feature type="region of interest" description="Disordered" evidence="1">
    <location>
        <begin position="256"/>
        <end position="289"/>
    </location>
</feature>
<reference evidence="2" key="1">
    <citation type="submission" date="2020-07" db="EMBL/GenBank/DDBJ databases">
        <title>The High-quality genome of the commercially important snow crab, Chionoecetes opilio.</title>
        <authorList>
            <person name="Jeong J.-H."/>
            <person name="Ryu S."/>
        </authorList>
    </citation>
    <scope>NUCLEOTIDE SEQUENCE</scope>
    <source>
        <strain evidence="2">MADBK_172401_WGS</strain>
        <tissue evidence="2">Digestive gland</tissue>
    </source>
</reference>
<sequence>MRQRERRGPGDFCPRAEVLLDEECHQVLTQALRDEGGAVTTERVSTGVGAFCGTRLCPFDKVFDFGDQMCHDPLEYGLCPPGRQLFSSSFGTPVCVCPDGTYEEDDDLDEDVCEPVLGHNDCPRGFVFWFSSFKNPVSCQPDPCKGLNLKRGYSDLPYVPAVFDGKCYQIGKQPFFCKYDELYSISFEQLKGVCTTLEDAGFKVLDSDVLTLLDTTFGTSSNTASYRKTHKTHKPKLTPASTTILRRPEVGEAVMHAEDDDEDPPRKLSIGQSAVPSRYRHPPASDNEVEDDLTPLHTHLNAYSPSYITVGGKTVTFLNLLHGLPRPHSRQRRAPLPFVSPGNVFEPGLSACRAGARRDGNAKCRETVLPSHNPPSRSRRSVPPVPANPPCPRGTFRDINRKCVGSKNSIASSINALGLG</sequence>
<dbReference type="PANTHER" id="PTHR21177:SF7">
    <property type="entry name" value="GH11627P"/>
    <property type="match status" value="1"/>
</dbReference>